<keyword evidence="4" id="KW-1185">Reference proteome</keyword>
<evidence type="ECO:0000313" key="2">
    <source>
        <dbReference type="EMBL" id="OLY79604.1"/>
    </source>
</evidence>
<dbReference type="InterPro" id="IPR011008">
    <property type="entry name" value="Dimeric_a/b-barrel"/>
</dbReference>
<evidence type="ECO:0000313" key="4">
    <source>
        <dbReference type="Proteomes" id="UP000187455"/>
    </source>
</evidence>
<gene>
    <name evidence="3" type="ORF">AYI68_g2615</name>
    <name evidence="2" type="ORF">AYI68_g6322</name>
</gene>
<accession>A0A1R0GRT8</accession>
<evidence type="ECO:0000313" key="3">
    <source>
        <dbReference type="EMBL" id="OLY83245.1"/>
    </source>
</evidence>
<dbReference type="Pfam" id="PF03795">
    <property type="entry name" value="YCII"/>
    <property type="match status" value="1"/>
</dbReference>
<dbReference type="Proteomes" id="UP000187455">
    <property type="component" value="Unassembled WGS sequence"/>
</dbReference>
<evidence type="ECO:0000259" key="1">
    <source>
        <dbReference type="Pfam" id="PF03795"/>
    </source>
</evidence>
<comment type="caution">
    <text evidence="2">The sequence shown here is derived from an EMBL/GenBank/DDBJ whole genome shotgun (WGS) entry which is preliminary data.</text>
</comment>
<dbReference type="InterPro" id="IPR051807">
    <property type="entry name" value="Sec-metab_biosynth-assoc"/>
</dbReference>
<dbReference type="EMBL" id="LSSL01000995">
    <property type="protein sequence ID" value="OLY83245.1"/>
    <property type="molecule type" value="Genomic_DNA"/>
</dbReference>
<dbReference type="InterPro" id="IPR005545">
    <property type="entry name" value="YCII"/>
</dbReference>
<sequence length="104" mass="11855">MDQRKFLAYVQDFTDEDCVNRRLSARGQHITNNSVLKNEGKSLIMGGALTDKNETMRGSALVYYAKDRVEVLELMEKDIYVKARVWNMATAAVFDITNEFSLAN</sequence>
<proteinExistence type="predicted"/>
<dbReference type="OrthoDB" id="5519740at2759"/>
<dbReference type="Gene3D" id="3.30.70.1060">
    <property type="entry name" value="Dimeric alpha+beta barrel"/>
    <property type="match status" value="1"/>
</dbReference>
<name>A0A1R0GRT8_9FUNG</name>
<dbReference type="PANTHER" id="PTHR33606:SF3">
    <property type="entry name" value="PROTEIN YCII"/>
    <property type="match status" value="1"/>
</dbReference>
<organism evidence="2 4">
    <name type="scientific">Smittium mucronatum</name>
    <dbReference type="NCBI Taxonomy" id="133383"/>
    <lineage>
        <taxon>Eukaryota</taxon>
        <taxon>Fungi</taxon>
        <taxon>Fungi incertae sedis</taxon>
        <taxon>Zoopagomycota</taxon>
        <taxon>Kickxellomycotina</taxon>
        <taxon>Harpellomycetes</taxon>
        <taxon>Harpellales</taxon>
        <taxon>Legeriomycetaceae</taxon>
        <taxon>Smittium</taxon>
    </lineage>
</organism>
<reference evidence="2" key="2">
    <citation type="submission" date="2017-01" db="EMBL/GenBank/DDBJ databases">
        <authorList>
            <person name="Mah S.A."/>
            <person name="Swanson W.J."/>
            <person name="Moy G.W."/>
            <person name="Vacquier V.D."/>
        </authorList>
    </citation>
    <scope>NUCLEOTIDE SEQUENCE</scope>
    <source>
        <strain evidence="2">ALG-7-W6</strain>
    </source>
</reference>
<dbReference type="AlphaFoldDB" id="A0A1R0GRT8"/>
<reference evidence="2 4" key="1">
    <citation type="journal article" date="2016" name="Mol. Biol. Evol.">
        <title>Genome-Wide Survey of Gut Fungi (Harpellales) Reveals the First Horizontally Transferred Ubiquitin Gene from a Mosquito Host.</title>
        <authorList>
            <person name="Wang Y."/>
            <person name="White M.M."/>
            <person name="Kvist S."/>
            <person name="Moncalvo J.M."/>
        </authorList>
    </citation>
    <scope>NUCLEOTIDE SEQUENCE [LARGE SCALE GENOMIC DNA]</scope>
    <source>
        <strain evidence="2 4">ALG-7-W6</strain>
    </source>
</reference>
<dbReference type="EMBL" id="LSSL01004249">
    <property type="protein sequence ID" value="OLY79604.1"/>
    <property type="molecule type" value="Genomic_DNA"/>
</dbReference>
<protein>
    <recommendedName>
        <fullName evidence="1">YCII-related domain-containing protein</fullName>
    </recommendedName>
</protein>
<dbReference type="PANTHER" id="PTHR33606">
    <property type="entry name" value="PROTEIN YCII"/>
    <property type="match status" value="1"/>
</dbReference>
<feature type="domain" description="YCII-related" evidence="1">
    <location>
        <begin position="16"/>
        <end position="86"/>
    </location>
</feature>
<dbReference type="SUPFAM" id="SSF54909">
    <property type="entry name" value="Dimeric alpha+beta barrel"/>
    <property type="match status" value="1"/>
</dbReference>